<dbReference type="Pfam" id="PF01583">
    <property type="entry name" value="APS_kinase"/>
    <property type="match status" value="1"/>
</dbReference>
<evidence type="ECO:0000313" key="4">
    <source>
        <dbReference type="EMBL" id="SLM47242.1"/>
    </source>
</evidence>
<dbReference type="PANTHER" id="PTHR42700:SF1">
    <property type="entry name" value="SULFATE ADENYLYLTRANSFERASE"/>
    <property type="match status" value="1"/>
</dbReference>
<dbReference type="Gene3D" id="3.40.50.300">
    <property type="entry name" value="P-loop containing nucleotide triphosphate hydrolases"/>
    <property type="match status" value="1"/>
</dbReference>
<dbReference type="GO" id="GO:0010134">
    <property type="term" value="P:sulfate assimilation via adenylyl sulfate reduction"/>
    <property type="evidence" value="ECO:0007669"/>
    <property type="project" value="TreeGrafter"/>
</dbReference>
<organism evidence="4 5">
    <name type="scientific">Nitrospira japonica</name>
    <dbReference type="NCBI Taxonomy" id="1325564"/>
    <lineage>
        <taxon>Bacteria</taxon>
        <taxon>Pseudomonadati</taxon>
        <taxon>Nitrospirota</taxon>
        <taxon>Nitrospiria</taxon>
        <taxon>Nitrospirales</taxon>
        <taxon>Nitrospiraceae</taxon>
        <taxon>Nitrospira</taxon>
    </lineage>
</organism>
<keyword evidence="5" id="KW-1185">Reference proteome</keyword>
<gene>
    <name evidence="4" type="primary">cysC</name>
    <name evidence="4" type="ORF">NSJP_1070</name>
</gene>
<evidence type="ECO:0000256" key="2">
    <source>
        <dbReference type="SAM" id="MobiDB-lite"/>
    </source>
</evidence>
<dbReference type="GO" id="GO:0004781">
    <property type="term" value="F:sulfate adenylyltransferase (ATP) activity"/>
    <property type="evidence" value="ECO:0007669"/>
    <property type="project" value="TreeGrafter"/>
</dbReference>
<feature type="region of interest" description="Disordered" evidence="2">
    <location>
        <begin position="155"/>
        <end position="176"/>
    </location>
</feature>
<dbReference type="KEGG" id="nja:NSJP_1070"/>
<dbReference type="AlphaFoldDB" id="A0A1W1I2L9"/>
<dbReference type="EC" id="2.7.1.25" evidence="4"/>
<name>A0A1W1I2L9_9BACT</name>
<dbReference type="GO" id="GO:0005737">
    <property type="term" value="C:cytoplasm"/>
    <property type="evidence" value="ECO:0007669"/>
    <property type="project" value="TreeGrafter"/>
</dbReference>
<dbReference type="Proteomes" id="UP000192042">
    <property type="component" value="Chromosome I"/>
</dbReference>
<dbReference type="OrthoDB" id="9804504at2"/>
<dbReference type="STRING" id="1325564.NSJP_1070"/>
<protein>
    <submittedName>
        <fullName evidence="4">Adenylyl-sulfate kinase</fullName>
        <ecNumber evidence="4">2.7.1.25</ecNumber>
    </submittedName>
</protein>
<keyword evidence="4" id="KW-0418">Kinase</keyword>
<feature type="domain" description="APS kinase" evidence="3">
    <location>
        <begin position="37"/>
        <end position="183"/>
    </location>
</feature>
<dbReference type="EMBL" id="LT828648">
    <property type="protein sequence ID" value="SLM47242.1"/>
    <property type="molecule type" value="Genomic_DNA"/>
</dbReference>
<evidence type="ECO:0000256" key="1">
    <source>
        <dbReference type="ARBA" id="ARBA00022679"/>
    </source>
</evidence>
<dbReference type="GO" id="GO:0004020">
    <property type="term" value="F:adenylylsulfate kinase activity"/>
    <property type="evidence" value="ECO:0007669"/>
    <property type="project" value="UniProtKB-EC"/>
</dbReference>
<dbReference type="InterPro" id="IPR050512">
    <property type="entry name" value="Sulf_AdTrans/APS_kinase"/>
</dbReference>
<evidence type="ECO:0000259" key="3">
    <source>
        <dbReference type="Pfam" id="PF01583"/>
    </source>
</evidence>
<dbReference type="RefSeq" id="WP_080885808.1">
    <property type="nucleotide sequence ID" value="NZ_LT828648.1"/>
</dbReference>
<dbReference type="PANTHER" id="PTHR42700">
    <property type="entry name" value="SULFATE ADENYLYLTRANSFERASE"/>
    <property type="match status" value="1"/>
</dbReference>
<proteinExistence type="predicted"/>
<evidence type="ECO:0000313" key="5">
    <source>
        <dbReference type="Proteomes" id="UP000192042"/>
    </source>
</evidence>
<reference evidence="4 5" key="1">
    <citation type="submission" date="2017-03" db="EMBL/GenBank/DDBJ databases">
        <authorList>
            <person name="Afonso C.L."/>
            <person name="Miller P.J."/>
            <person name="Scott M.A."/>
            <person name="Spackman E."/>
            <person name="Goraichik I."/>
            <person name="Dimitrov K.M."/>
            <person name="Suarez D.L."/>
            <person name="Swayne D.E."/>
        </authorList>
    </citation>
    <scope>NUCLEOTIDE SEQUENCE [LARGE SCALE GENOMIC DNA]</scope>
    <source>
        <strain evidence="4">Genome sequencing of Nitrospira japonica strain NJ11</strain>
    </source>
</reference>
<dbReference type="InterPro" id="IPR059117">
    <property type="entry name" value="APS_kinase_dom"/>
</dbReference>
<accession>A0A1W1I2L9</accession>
<dbReference type="InterPro" id="IPR027417">
    <property type="entry name" value="P-loop_NTPase"/>
</dbReference>
<sequence length="210" mass="23580">MSIADDGVRGYIDEKLTARRRLNPDPTSPTTHRVLPFAIWLTGLPASGKSTIVSLLRPELEALDLTVEVLESDEVRHILTPAPTYSETERDLFYRALAFLGARLVAHGITVVFDATATRRMYRNLARTLIPRLIEVSVECPLEVCMQRDYKGTYHRGQHGDTSTVPGLQVPYEPPTDPELRIDTTTVTPAEAARRIIALVRTRLFTQEEN</sequence>
<keyword evidence="1 4" id="KW-0808">Transferase</keyword>
<dbReference type="GO" id="GO:0019379">
    <property type="term" value="P:sulfate assimilation, phosphoadenylyl sulfate reduction by phosphoadenylyl-sulfate reductase (thioredoxin)"/>
    <property type="evidence" value="ECO:0007669"/>
    <property type="project" value="TreeGrafter"/>
</dbReference>
<dbReference type="SUPFAM" id="SSF52540">
    <property type="entry name" value="P-loop containing nucleoside triphosphate hydrolases"/>
    <property type="match status" value="1"/>
</dbReference>